<accession>C3ZIW2</accession>
<reference evidence="3" key="1">
    <citation type="journal article" date="2008" name="Nature">
        <title>The amphioxus genome and the evolution of the chordate karyotype.</title>
        <authorList>
            <consortium name="US DOE Joint Genome Institute (JGI-PGF)"/>
            <person name="Putnam N.H."/>
            <person name="Butts T."/>
            <person name="Ferrier D.E.K."/>
            <person name="Furlong R.F."/>
            <person name="Hellsten U."/>
            <person name="Kawashima T."/>
            <person name="Robinson-Rechavi M."/>
            <person name="Shoguchi E."/>
            <person name="Terry A."/>
            <person name="Yu J.-K."/>
            <person name="Benito-Gutierrez E.L."/>
            <person name="Dubchak I."/>
            <person name="Garcia-Fernandez J."/>
            <person name="Gibson-Brown J.J."/>
            <person name="Grigoriev I.V."/>
            <person name="Horton A.C."/>
            <person name="de Jong P.J."/>
            <person name="Jurka J."/>
            <person name="Kapitonov V.V."/>
            <person name="Kohara Y."/>
            <person name="Kuroki Y."/>
            <person name="Lindquist E."/>
            <person name="Lucas S."/>
            <person name="Osoegawa K."/>
            <person name="Pennacchio L.A."/>
            <person name="Salamov A.A."/>
            <person name="Satou Y."/>
            <person name="Sauka-Spengler T."/>
            <person name="Schmutz J."/>
            <person name="Shin-I T."/>
            <person name="Toyoda A."/>
            <person name="Bronner-Fraser M."/>
            <person name="Fujiyama A."/>
            <person name="Holland L.Z."/>
            <person name="Holland P.W.H."/>
            <person name="Satoh N."/>
            <person name="Rokhsar D.S."/>
        </authorList>
    </citation>
    <scope>NUCLEOTIDE SEQUENCE [LARGE SCALE GENOMIC DNA]</scope>
    <source>
        <strain evidence="3">S238N-H82</strain>
        <tissue evidence="3">Testes</tissue>
    </source>
</reference>
<evidence type="ECO:0000313" key="3">
    <source>
        <dbReference type="EMBL" id="EEN47478.1"/>
    </source>
</evidence>
<proteinExistence type="predicted"/>
<protein>
    <recommendedName>
        <fullName evidence="2">C2H2-type domain-containing protein</fullName>
    </recommendedName>
</protein>
<gene>
    <name evidence="3" type="ORF">BRAFLDRAFT_105240</name>
</gene>
<sequence>MAESDIQTDKAEVTEASTHTDTDNRGMAESDIRTDKAEVTEASTQTDTGVCGYVVHPLQPNLGVPIPVLCQIVTKAASSQRQAILQDIKNIGGLYRKPEALVKADPIRYFSDRNAVCQSFVNGLVDDKKTTVASKVMTLEQLYHLASPVLVAPFSFSRNLLTYAITNSKLVVNMLGKVSPGGMFDTVKSYLQNIATKPLPFPEGDCEVAIDNDQKLKKQWSVRAQGKMTCSVVTSVCQVQHSDKMELQGREDLSPATWGKYLEKARGDEETKERLTNSVKVCTRSSDIHRAEVRKLIHSRLKKVLNEQKLEDGKYVDYIDKQVAEAERKIEEAATGRQVFGTMLLQPVKKYSYRPKEIQISVQNDKTTTVEDITIVTYEEYADIPTFHPASPPPITMSDPVFVNPNSASAMRKVLRHVGKTANIVRYADESQTNTRSWLIVAMDGLPLGITRTVIAETMYCTECKRSCDSSKLFENHISVEHPNQRIPPCREFDWVILRVGKLHLEMNALKAYVDLNWNVWFSALAHEMGFKSEGAQRVAKNCADHHKSMQMLQIAIKGCTDELVLLYVREKLERGEKDTISADDYICTWLPRVDDHNFLFLQQQINLYGVAIQNFRMGTRRNNTGYVQAGMELFSPLFNGRNHPKYQAIDMLESMDRAMYPSDLRAFMEKTESVSSGGKSVGEGMDAKLEEKNKASKAWHKGAPLAEDWIRVFRNLDELEEVRAHFFEVIGVADSTSSQSHRYNLEPEVDAWRTRLRAEKYLAAPYEEKEDVPHTSISGKQLTKELMQFEDIARTNKTKVFEEVFLGGKPRSDVKQTCVYVTEEEKGREEHITKKKKADIVEKIKDLLSEFVVEDVKAYYVDRLSLIEKKGVEKTKKEVILELYYEVQNEDIEQDNIQSAIQMDILADAGQTE</sequence>
<feature type="region of interest" description="Disordered" evidence="1">
    <location>
        <begin position="1"/>
        <end position="41"/>
    </location>
</feature>
<dbReference type="InterPro" id="IPR013087">
    <property type="entry name" value="Znf_C2H2_type"/>
</dbReference>
<dbReference type="EMBL" id="GG666630">
    <property type="protein sequence ID" value="EEN47478.1"/>
    <property type="molecule type" value="Genomic_DNA"/>
</dbReference>
<evidence type="ECO:0000259" key="2">
    <source>
        <dbReference type="PROSITE" id="PS00028"/>
    </source>
</evidence>
<dbReference type="eggNOG" id="ENOG502SWEH">
    <property type="taxonomic scope" value="Eukaryota"/>
</dbReference>
<name>C3ZIW2_BRAFL</name>
<feature type="compositionally biased region" description="Basic and acidic residues" evidence="1">
    <location>
        <begin position="7"/>
        <end position="39"/>
    </location>
</feature>
<feature type="domain" description="C2H2-type" evidence="2">
    <location>
        <begin position="461"/>
        <end position="482"/>
    </location>
</feature>
<dbReference type="InParanoid" id="C3ZIW2"/>
<evidence type="ECO:0000256" key="1">
    <source>
        <dbReference type="SAM" id="MobiDB-lite"/>
    </source>
</evidence>
<dbReference type="AlphaFoldDB" id="C3ZIW2"/>
<organism>
    <name type="scientific">Branchiostoma floridae</name>
    <name type="common">Florida lancelet</name>
    <name type="synonym">Amphioxus</name>
    <dbReference type="NCBI Taxonomy" id="7739"/>
    <lineage>
        <taxon>Eukaryota</taxon>
        <taxon>Metazoa</taxon>
        <taxon>Chordata</taxon>
        <taxon>Cephalochordata</taxon>
        <taxon>Leptocardii</taxon>
        <taxon>Amphioxiformes</taxon>
        <taxon>Branchiostomatidae</taxon>
        <taxon>Branchiostoma</taxon>
    </lineage>
</organism>
<dbReference type="PROSITE" id="PS00028">
    <property type="entry name" value="ZINC_FINGER_C2H2_1"/>
    <property type="match status" value="1"/>
</dbReference>